<evidence type="ECO:0000313" key="2">
    <source>
        <dbReference type="EMBL" id="RCS52624.1"/>
    </source>
</evidence>
<dbReference type="EMBL" id="QPEX01000011">
    <property type="protein sequence ID" value="RCS52624.1"/>
    <property type="molecule type" value="Genomic_DNA"/>
</dbReference>
<feature type="domain" description="Ice-binding protein C-terminal" evidence="1">
    <location>
        <begin position="228"/>
        <end position="252"/>
    </location>
</feature>
<comment type="caution">
    <text evidence="2">The sequence shown here is derived from an EMBL/GenBank/DDBJ whole genome shotgun (WGS) entry which is preliminary data.</text>
</comment>
<dbReference type="AlphaFoldDB" id="A0A368KUP4"/>
<dbReference type="OrthoDB" id="9966877at2"/>
<sequence>MGALGKIYQIVDHHHCFMLRGCLSIYLRLIQYPLIPTSFGNPMRRTFALTTTVVAALLALTIAPCCEAGILTGNESGNTPTGSNSFNYDGTSYDFIAKFDNGQPFPFADFTFYTLDPTGSTSYTWNQDGDWGTHTFSEVEFIPGTTNPQDILDSILGQEIAGFEYHGTTNIDYYLVKASNEYSVWEYQPGFNQLFLDDDGQPGGAPWVSGKTQGISHISFYGNPAVSSVPEPGSLALFGLGALGMGAIARRRLKKQAAA</sequence>
<evidence type="ECO:0000313" key="3">
    <source>
        <dbReference type="Proteomes" id="UP000253562"/>
    </source>
</evidence>
<accession>A0A368KUP4</accession>
<organism evidence="2 3">
    <name type="scientific">Bremerella cremea</name>
    <dbReference type="NCBI Taxonomy" id="1031537"/>
    <lineage>
        <taxon>Bacteria</taxon>
        <taxon>Pseudomonadati</taxon>
        <taxon>Planctomycetota</taxon>
        <taxon>Planctomycetia</taxon>
        <taxon>Pirellulales</taxon>
        <taxon>Pirellulaceae</taxon>
        <taxon>Bremerella</taxon>
    </lineage>
</organism>
<protein>
    <submittedName>
        <fullName evidence="2">PEP-CTERM sorting domain-containing protein</fullName>
    </submittedName>
</protein>
<dbReference type="Proteomes" id="UP000253562">
    <property type="component" value="Unassembled WGS sequence"/>
</dbReference>
<dbReference type="Pfam" id="PF07589">
    <property type="entry name" value="PEP-CTERM"/>
    <property type="match status" value="1"/>
</dbReference>
<reference evidence="2 3" key="1">
    <citation type="submission" date="2018-07" db="EMBL/GenBank/DDBJ databases">
        <title>Comparative genomes isolates from brazilian mangrove.</title>
        <authorList>
            <person name="De Araujo J.E."/>
            <person name="Taketani R.G."/>
            <person name="Silva M.C.P."/>
            <person name="Lourenco M.V."/>
            <person name="Oliveira V.M."/>
            <person name="Andreote F.D."/>
        </authorList>
    </citation>
    <scope>NUCLEOTIDE SEQUENCE [LARGE SCALE GENOMIC DNA]</scope>
    <source>
        <strain evidence="2 3">HEX PRIS-MGV</strain>
    </source>
</reference>
<name>A0A368KUP4_9BACT</name>
<evidence type="ECO:0000259" key="1">
    <source>
        <dbReference type="Pfam" id="PF07589"/>
    </source>
</evidence>
<dbReference type="NCBIfam" id="TIGR02595">
    <property type="entry name" value="PEP_CTERM"/>
    <property type="match status" value="1"/>
</dbReference>
<dbReference type="InterPro" id="IPR013424">
    <property type="entry name" value="Ice-binding_C"/>
</dbReference>
<proteinExistence type="predicted"/>
<gene>
    <name evidence="2" type="ORF">DTL42_07225</name>
</gene>